<dbReference type="Pfam" id="PF01988">
    <property type="entry name" value="VIT1"/>
    <property type="match status" value="1"/>
</dbReference>
<keyword evidence="4 5" id="KW-0472">Membrane</keyword>
<gene>
    <name evidence="6" type="ORF">METZ01_LOCUS98894</name>
</gene>
<feature type="transmembrane region" description="Helical" evidence="5">
    <location>
        <begin position="33"/>
        <end position="54"/>
    </location>
</feature>
<dbReference type="AlphaFoldDB" id="A0A381W0J6"/>
<keyword evidence="3 5" id="KW-1133">Transmembrane helix</keyword>
<feature type="transmembrane region" description="Helical" evidence="5">
    <location>
        <begin position="168"/>
        <end position="188"/>
    </location>
</feature>
<feature type="transmembrane region" description="Helical" evidence="5">
    <location>
        <begin position="200"/>
        <end position="220"/>
    </location>
</feature>
<reference evidence="6" key="1">
    <citation type="submission" date="2018-05" db="EMBL/GenBank/DDBJ databases">
        <authorList>
            <person name="Lanie J.A."/>
            <person name="Ng W.-L."/>
            <person name="Kazmierczak K.M."/>
            <person name="Andrzejewski T.M."/>
            <person name="Davidsen T.M."/>
            <person name="Wayne K.J."/>
            <person name="Tettelin H."/>
            <person name="Glass J.I."/>
            <person name="Rusch D."/>
            <person name="Podicherti R."/>
            <person name="Tsui H.-C.T."/>
            <person name="Winkler M.E."/>
        </authorList>
    </citation>
    <scope>NUCLEOTIDE SEQUENCE</scope>
</reference>
<evidence type="ECO:0000256" key="5">
    <source>
        <dbReference type="SAM" id="Phobius"/>
    </source>
</evidence>
<feature type="transmembrane region" description="Helical" evidence="5">
    <location>
        <begin position="60"/>
        <end position="82"/>
    </location>
</feature>
<evidence type="ECO:0000256" key="4">
    <source>
        <dbReference type="ARBA" id="ARBA00023136"/>
    </source>
</evidence>
<protein>
    <submittedName>
        <fullName evidence="6">Uncharacterized protein</fullName>
    </submittedName>
</protein>
<name>A0A381W0J6_9ZZZZ</name>
<sequence>MDSNIEINMNIDEIIEHIEKEHATKAAHNIKSFTYGGIDGVITTFAIMAAAVGADLDPKIVIIMGFSNLIADALSMGFGDYLSSTAEKNYINSEKKKETHEYKTHRNHEIKELVELYVYNGMEIEDAIQLVGILSSKEKYTEIFINHMMTLELDLPEAETKKDIFIKALFTFISFIIFGSIPLLVFLVMYLSEYDNKNNIFIITCVVSSITLFLVGAFGAKITKQNIFKNGILTMINGIIATSCAYFIGWWIETLL</sequence>
<dbReference type="GO" id="GO:0012505">
    <property type="term" value="C:endomembrane system"/>
    <property type="evidence" value="ECO:0007669"/>
    <property type="project" value="UniProtKB-SubCell"/>
</dbReference>
<evidence type="ECO:0000256" key="1">
    <source>
        <dbReference type="ARBA" id="ARBA00004127"/>
    </source>
</evidence>
<dbReference type="EMBL" id="UINC01010341">
    <property type="protein sequence ID" value="SVA46040.1"/>
    <property type="molecule type" value="Genomic_DNA"/>
</dbReference>
<evidence type="ECO:0000256" key="3">
    <source>
        <dbReference type="ARBA" id="ARBA00022989"/>
    </source>
</evidence>
<evidence type="ECO:0000313" key="6">
    <source>
        <dbReference type="EMBL" id="SVA46040.1"/>
    </source>
</evidence>
<feature type="transmembrane region" description="Helical" evidence="5">
    <location>
        <begin position="232"/>
        <end position="252"/>
    </location>
</feature>
<dbReference type="InterPro" id="IPR008217">
    <property type="entry name" value="Ccc1_fam"/>
</dbReference>
<dbReference type="GO" id="GO:0005384">
    <property type="term" value="F:manganese ion transmembrane transporter activity"/>
    <property type="evidence" value="ECO:0007669"/>
    <property type="project" value="InterPro"/>
</dbReference>
<proteinExistence type="predicted"/>
<accession>A0A381W0J6</accession>
<organism evidence="6">
    <name type="scientific">marine metagenome</name>
    <dbReference type="NCBI Taxonomy" id="408172"/>
    <lineage>
        <taxon>unclassified sequences</taxon>
        <taxon>metagenomes</taxon>
        <taxon>ecological metagenomes</taxon>
    </lineage>
</organism>
<dbReference type="GO" id="GO:0030026">
    <property type="term" value="P:intracellular manganese ion homeostasis"/>
    <property type="evidence" value="ECO:0007669"/>
    <property type="project" value="InterPro"/>
</dbReference>
<evidence type="ECO:0000256" key="2">
    <source>
        <dbReference type="ARBA" id="ARBA00022692"/>
    </source>
</evidence>
<comment type="subcellular location">
    <subcellularLocation>
        <location evidence="1">Endomembrane system</location>
        <topology evidence="1">Multi-pass membrane protein</topology>
    </subcellularLocation>
</comment>
<dbReference type="PANTHER" id="PTHR31851">
    <property type="entry name" value="FE(2+)/MN(2+) TRANSPORTER PCL1"/>
    <property type="match status" value="1"/>
</dbReference>
<keyword evidence="2 5" id="KW-0812">Transmembrane</keyword>